<dbReference type="AlphaFoldDB" id="V4ATX5"/>
<feature type="region of interest" description="Disordered" evidence="1">
    <location>
        <begin position="194"/>
        <end position="234"/>
    </location>
</feature>
<feature type="compositionally biased region" description="Polar residues" evidence="1">
    <location>
        <begin position="218"/>
        <end position="234"/>
    </location>
</feature>
<dbReference type="Proteomes" id="UP000030746">
    <property type="component" value="Unassembled WGS sequence"/>
</dbReference>
<name>V4ATX5_LOTGI</name>
<dbReference type="CTD" id="20250778"/>
<dbReference type="EMBL" id="KB200682">
    <property type="protein sequence ID" value="ESP00763.1"/>
    <property type="molecule type" value="Genomic_DNA"/>
</dbReference>
<protein>
    <submittedName>
        <fullName evidence="2">Uncharacterized protein</fullName>
    </submittedName>
</protein>
<sequence length="521" mass="57141">MILPMLKNSKTKCQRIKRGLGSGLFPHCVIDSEKLTRVVSLLESEKENREFEILTQKAANNISSPASSSTWPYEEYKSQVQLPSLDDRSRHLSTIEDVSREETGLKVLPPIGQVEGIPSLNVAPPTPREAVTDRVTQTSPLDNGDGWASGLNEDSLLKQGNQTDRLHGQVQSDSDKTKLPAITVPKGPFQAHFASDTENVTTSRHAPGKPLQKRPWGGSTQSLKSLPSKRSSGSIIGDGSLKGSLIAAPGGEIVRVGGSVAQSSSHGDVANLNDVTPRRTSVYHITDDSDAEEVEQAEQWLTSQRSDKHFTSTSGFYGYRRSRGLSIGDLDASMSLKSFSFSRKDTDEDVASISSFVPPVLKLEEDKDIVEVDQKTELKDWDKITEYPELEGIETNRSQVITDNSKTPSPKKSVRVATQASDTIQEIADVNSVHYESPNLESSNDSIQRPQESIEDDANDEASKKEMMSKDASITMELPVPRIELEPIPKTEIVIDTIVSDAYNSSGVESGSWSYRQKKLT</sequence>
<reference evidence="2 3" key="1">
    <citation type="journal article" date="2013" name="Nature">
        <title>Insights into bilaterian evolution from three spiralian genomes.</title>
        <authorList>
            <person name="Simakov O."/>
            <person name="Marletaz F."/>
            <person name="Cho S.J."/>
            <person name="Edsinger-Gonzales E."/>
            <person name="Havlak P."/>
            <person name="Hellsten U."/>
            <person name="Kuo D.H."/>
            <person name="Larsson T."/>
            <person name="Lv J."/>
            <person name="Arendt D."/>
            <person name="Savage R."/>
            <person name="Osoegawa K."/>
            <person name="de Jong P."/>
            <person name="Grimwood J."/>
            <person name="Chapman J.A."/>
            <person name="Shapiro H."/>
            <person name="Aerts A."/>
            <person name="Otillar R.P."/>
            <person name="Terry A.Y."/>
            <person name="Boore J.L."/>
            <person name="Grigoriev I.V."/>
            <person name="Lindberg D.R."/>
            <person name="Seaver E.C."/>
            <person name="Weisblat D.A."/>
            <person name="Putnam N.H."/>
            <person name="Rokhsar D.S."/>
        </authorList>
    </citation>
    <scope>NUCLEOTIDE SEQUENCE [LARGE SCALE GENOMIC DNA]</scope>
</reference>
<evidence type="ECO:0000313" key="2">
    <source>
        <dbReference type="EMBL" id="ESP00763.1"/>
    </source>
</evidence>
<dbReference type="OrthoDB" id="6162046at2759"/>
<gene>
    <name evidence="2" type="ORF">LOTGIDRAFT_238517</name>
</gene>
<dbReference type="GeneID" id="20250778"/>
<keyword evidence="3" id="KW-1185">Reference proteome</keyword>
<evidence type="ECO:0000256" key="1">
    <source>
        <dbReference type="SAM" id="MobiDB-lite"/>
    </source>
</evidence>
<feature type="compositionally biased region" description="Polar residues" evidence="1">
    <location>
        <begin position="439"/>
        <end position="451"/>
    </location>
</feature>
<dbReference type="KEGG" id="lgi:LOTGIDRAFT_238517"/>
<accession>V4ATX5</accession>
<organism evidence="2 3">
    <name type="scientific">Lottia gigantea</name>
    <name type="common">Giant owl limpet</name>
    <dbReference type="NCBI Taxonomy" id="225164"/>
    <lineage>
        <taxon>Eukaryota</taxon>
        <taxon>Metazoa</taxon>
        <taxon>Spiralia</taxon>
        <taxon>Lophotrochozoa</taxon>
        <taxon>Mollusca</taxon>
        <taxon>Gastropoda</taxon>
        <taxon>Patellogastropoda</taxon>
        <taxon>Lottioidea</taxon>
        <taxon>Lottiidae</taxon>
        <taxon>Lottia</taxon>
    </lineage>
</organism>
<dbReference type="RefSeq" id="XP_009048552.1">
    <property type="nucleotide sequence ID" value="XM_009050304.1"/>
</dbReference>
<feature type="non-terminal residue" evidence="2">
    <location>
        <position position="521"/>
    </location>
</feature>
<dbReference type="HOGENOM" id="CLU_523374_0_0_1"/>
<proteinExistence type="predicted"/>
<feature type="region of interest" description="Disordered" evidence="1">
    <location>
        <begin position="436"/>
        <end position="473"/>
    </location>
</feature>
<evidence type="ECO:0000313" key="3">
    <source>
        <dbReference type="Proteomes" id="UP000030746"/>
    </source>
</evidence>